<dbReference type="EMBL" id="CP002192">
    <property type="protein sequence ID" value="AFD27251.1"/>
    <property type="molecule type" value="Genomic_DNA"/>
</dbReference>
<gene>
    <name evidence="4" type="ordered locus">DGo_PA0365</name>
</gene>
<dbReference type="ESTHER" id="deigi-h8h0j9">
    <property type="family name" value="Hormone-sensitive_lipase_like"/>
</dbReference>
<dbReference type="Pfam" id="PF07859">
    <property type="entry name" value="Abhydrolase_3"/>
    <property type="match status" value="1"/>
</dbReference>
<keyword evidence="1 4" id="KW-0378">Hydrolase</keyword>
<accession>H8H0J9</accession>
<feature type="region of interest" description="Disordered" evidence="2">
    <location>
        <begin position="317"/>
        <end position="337"/>
    </location>
</feature>
<keyword evidence="5" id="KW-1185">Reference proteome</keyword>
<evidence type="ECO:0000313" key="5">
    <source>
        <dbReference type="Proteomes" id="UP000007575"/>
    </source>
</evidence>
<dbReference type="KEGG" id="dgo:DGo_PA0365"/>
<dbReference type="PANTHER" id="PTHR48081">
    <property type="entry name" value="AB HYDROLASE SUPERFAMILY PROTEIN C4A8.06C"/>
    <property type="match status" value="1"/>
</dbReference>
<dbReference type="Proteomes" id="UP000007575">
    <property type="component" value="Plasmid P1"/>
</dbReference>
<geneLocation type="plasmid" evidence="4 5">
    <name>P1</name>
</geneLocation>
<evidence type="ECO:0000256" key="2">
    <source>
        <dbReference type="SAM" id="MobiDB-lite"/>
    </source>
</evidence>
<reference evidence="4 5" key="1">
    <citation type="journal article" date="2012" name="PLoS ONE">
        <title>Genome sequence and transcriptome analysis of the radioresistant bacterium Deinococcus gobiensis: insights into the extreme environmental adaptations.</title>
        <authorList>
            <person name="Yuan M."/>
            <person name="Chen M."/>
            <person name="Zhang W."/>
            <person name="Lu W."/>
            <person name="Wang J."/>
            <person name="Yang M."/>
            <person name="Zhao P."/>
            <person name="Tang R."/>
            <person name="Li X."/>
            <person name="Hao Y."/>
            <person name="Zhou Z."/>
            <person name="Zhan Y."/>
            <person name="Yu H."/>
            <person name="Teng C."/>
            <person name="Yan Y."/>
            <person name="Ping S."/>
            <person name="Wang Y."/>
            <person name="Lin M."/>
        </authorList>
    </citation>
    <scope>NUCLEOTIDE SEQUENCE [LARGE SCALE GENOMIC DNA]</scope>
    <source>
        <strain evidence="5">DSM 21396 / JCM 16679 / CGMCC 1.7299 / I-0</strain>
        <plasmid evidence="4">P1</plasmid>
    </source>
</reference>
<dbReference type="AlphaFoldDB" id="H8H0J9"/>
<dbReference type="HOGENOM" id="CLU_012494_6_1_0"/>
<keyword evidence="4" id="KW-0614">Plasmid</keyword>
<dbReference type="GO" id="GO:0016787">
    <property type="term" value="F:hydrolase activity"/>
    <property type="evidence" value="ECO:0007669"/>
    <property type="project" value="UniProtKB-KW"/>
</dbReference>
<proteinExistence type="predicted"/>
<dbReference type="RefSeq" id="WP_014695769.1">
    <property type="nucleotide sequence ID" value="NC_017805.1"/>
</dbReference>
<sequence length="337" mass="35501">MTFHDRTDPECRPVLSAAAAQMLENPWPADPAGRRKIGDALLAAQTATAPEGVIWDDLRVPGLSGEPDVPVRLYRPASAPHPGPGVLFIHGGGMWAGSIAHEHVQAATLSAALGAVVVSVGYRLAPEAPYPAAVHDCFGTLVWMAGHAGDLGFDPSRLAVTGGSAGGGLALAVALLARDRGGPALRYVMAQYPMIDDRSETASALEFDDLGVVWDRRKNVEAWNWYLAGQAADLYAAPARASTAQLAGLPPTFLDVGELDPFRDEDIAFATRLMQAGVPTELHVYPGAFHGSEHMVPDAELSVRIHQTRLAALRRALRSSPPPAGVAADSAAPELAR</sequence>
<evidence type="ECO:0000256" key="1">
    <source>
        <dbReference type="ARBA" id="ARBA00022801"/>
    </source>
</evidence>
<protein>
    <submittedName>
        <fullName evidence="4">Alpha/beta hydrolase fold-3 domain protein</fullName>
    </submittedName>
</protein>
<dbReference type="InterPro" id="IPR050300">
    <property type="entry name" value="GDXG_lipolytic_enzyme"/>
</dbReference>
<dbReference type="InterPro" id="IPR029058">
    <property type="entry name" value="AB_hydrolase_fold"/>
</dbReference>
<evidence type="ECO:0000259" key="3">
    <source>
        <dbReference type="Pfam" id="PF07859"/>
    </source>
</evidence>
<dbReference type="PANTHER" id="PTHR48081:SF8">
    <property type="entry name" value="ALPHA_BETA HYDROLASE FOLD-3 DOMAIN-CONTAINING PROTEIN-RELATED"/>
    <property type="match status" value="1"/>
</dbReference>
<feature type="domain" description="Alpha/beta hydrolase fold-3" evidence="3">
    <location>
        <begin position="86"/>
        <end position="291"/>
    </location>
</feature>
<organism evidence="4 5">
    <name type="scientific">Deinococcus gobiensis (strain DSM 21396 / JCM 16679 / CGMCC 1.7299 / I-0)</name>
    <dbReference type="NCBI Taxonomy" id="745776"/>
    <lineage>
        <taxon>Bacteria</taxon>
        <taxon>Thermotogati</taxon>
        <taxon>Deinococcota</taxon>
        <taxon>Deinococci</taxon>
        <taxon>Deinococcales</taxon>
        <taxon>Deinococcaceae</taxon>
        <taxon>Deinococcus</taxon>
    </lineage>
</organism>
<name>H8H0J9_DEIGI</name>
<dbReference type="SUPFAM" id="SSF53474">
    <property type="entry name" value="alpha/beta-Hydrolases"/>
    <property type="match status" value="1"/>
</dbReference>
<dbReference type="OrthoDB" id="9815425at2"/>
<dbReference type="PATRIC" id="fig|745776.4.peg.3399"/>
<dbReference type="Gene3D" id="3.40.50.1820">
    <property type="entry name" value="alpha/beta hydrolase"/>
    <property type="match status" value="1"/>
</dbReference>
<evidence type="ECO:0000313" key="4">
    <source>
        <dbReference type="EMBL" id="AFD27251.1"/>
    </source>
</evidence>
<dbReference type="InterPro" id="IPR013094">
    <property type="entry name" value="AB_hydrolase_3"/>
</dbReference>